<name>A0A1F7FKJ2_UNCRA</name>
<evidence type="ECO:0000313" key="3">
    <source>
        <dbReference type="Proteomes" id="UP000179243"/>
    </source>
</evidence>
<feature type="chain" id="PRO_5009528802" description="VanZ-like domain-containing protein" evidence="1">
    <location>
        <begin position="18"/>
        <end position="107"/>
    </location>
</feature>
<dbReference type="EMBL" id="MFYX01000011">
    <property type="protein sequence ID" value="OGK07235.1"/>
    <property type="molecule type" value="Genomic_DNA"/>
</dbReference>
<organism evidence="2 3">
    <name type="scientific">Candidatus Raymondbacteria bacterium RIFOXYD12_FULL_49_13</name>
    <dbReference type="NCBI Taxonomy" id="1817890"/>
    <lineage>
        <taxon>Bacteria</taxon>
        <taxon>Raymondiibacteriota</taxon>
    </lineage>
</organism>
<evidence type="ECO:0008006" key="4">
    <source>
        <dbReference type="Google" id="ProtNLM"/>
    </source>
</evidence>
<keyword evidence="1" id="KW-0732">Signal</keyword>
<dbReference type="Proteomes" id="UP000179243">
    <property type="component" value="Unassembled WGS sequence"/>
</dbReference>
<proteinExistence type="predicted"/>
<accession>A0A1F7FKJ2</accession>
<comment type="caution">
    <text evidence="2">The sequence shown here is derived from an EMBL/GenBank/DDBJ whole genome shotgun (WGS) entry which is preliminary data.</text>
</comment>
<evidence type="ECO:0000256" key="1">
    <source>
        <dbReference type="SAM" id="SignalP"/>
    </source>
</evidence>
<dbReference type="PANTHER" id="PTHR35462">
    <property type="match status" value="1"/>
</dbReference>
<protein>
    <recommendedName>
        <fullName evidence="4">VanZ-like domain-containing protein</fullName>
    </recommendedName>
</protein>
<reference evidence="2 3" key="1">
    <citation type="journal article" date="2016" name="Nat. Commun.">
        <title>Thousands of microbial genomes shed light on interconnected biogeochemical processes in an aquifer system.</title>
        <authorList>
            <person name="Anantharaman K."/>
            <person name="Brown C.T."/>
            <person name="Hug L.A."/>
            <person name="Sharon I."/>
            <person name="Castelle C.J."/>
            <person name="Probst A.J."/>
            <person name="Thomas B.C."/>
            <person name="Singh A."/>
            <person name="Wilkins M.J."/>
            <person name="Karaoz U."/>
            <person name="Brodie E.L."/>
            <person name="Williams K.H."/>
            <person name="Hubbard S.S."/>
            <person name="Banfield J.F."/>
        </authorList>
    </citation>
    <scope>NUCLEOTIDE SEQUENCE [LARGE SCALE GENOMIC DNA]</scope>
</reference>
<gene>
    <name evidence="2" type="ORF">A2519_13990</name>
</gene>
<evidence type="ECO:0000313" key="2">
    <source>
        <dbReference type="EMBL" id="OGK07235.1"/>
    </source>
</evidence>
<dbReference type="PANTHER" id="PTHR35462:SF2">
    <property type="entry name" value="TRANSMEMBRANE PROTEIN"/>
    <property type="match status" value="1"/>
</dbReference>
<sequence>MRTICLILLLCVGSALPAGDPFFSDDKAQHFLVSTVAVGALHYALTQKAKVDDGQALTIGCSLVLSLGIAKEIRDSRKQNNFFSLKDLFWDVAGISLAALHVRLAAP</sequence>
<feature type="signal peptide" evidence="1">
    <location>
        <begin position="1"/>
        <end position="17"/>
    </location>
</feature>
<dbReference type="AlphaFoldDB" id="A0A1F7FKJ2"/>